<protein>
    <submittedName>
        <fullName evidence="1">Uncharacterized protein</fullName>
    </submittedName>
</protein>
<accession>A0A5B0G747</accession>
<organism evidence="1 2">
    <name type="scientific">Paraburkholderia panacisoli</name>
    <dbReference type="NCBI Taxonomy" id="2603818"/>
    <lineage>
        <taxon>Bacteria</taxon>
        <taxon>Pseudomonadati</taxon>
        <taxon>Pseudomonadota</taxon>
        <taxon>Betaproteobacteria</taxon>
        <taxon>Burkholderiales</taxon>
        <taxon>Burkholderiaceae</taxon>
        <taxon>Paraburkholderia</taxon>
    </lineage>
</organism>
<name>A0A5B0G747_9BURK</name>
<evidence type="ECO:0000313" key="2">
    <source>
        <dbReference type="Proteomes" id="UP000325273"/>
    </source>
</evidence>
<dbReference type="AlphaFoldDB" id="A0A5B0G747"/>
<gene>
    <name evidence="1" type="ORF">FVF58_42785</name>
</gene>
<sequence length="67" mass="7495">MTERPDDASDHPEVIRALLLARYTLVTHNGMKVTSESESWKLDFTTDLATIDAALLLPRLGKGVTRR</sequence>
<evidence type="ECO:0000313" key="1">
    <source>
        <dbReference type="EMBL" id="KAA0999042.1"/>
    </source>
</evidence>
<proteinExistence type="predicted"/>
<dbReference type="Proteomes" id="UP000325273">
    <property type="component" value="Unassembled WGS sequence"/>
</dbReference>
<keyword evidence="2" id="KW-1185">Reference proteome</keyword>
<reference evidence="1 2" key="1">
    <citation type="submission" date="2019-08" db="EMBL/GenBank/DDBJ databases">
        <title>Paraburkholderia sp. DCY113.</title>
        <authorList>
            <person name="Kang J."/>
        </authorList>
    </citation>
    <scope>NUCLEOTIDE SEQUENCE [LARGE SCALE GENOMIC DNA]</scope>
    <source>
        <strain evidence="1 2">DCY113</strain>
    </source>
</reference>
<dbReference type="EMBL" id="VTUZ01000051">
    <property type="protein sequence ID" value="KAA0999042.1"/>
    <property type="molecule type" value="Genomic_DNA"/>
</dbReference>
<comment type="caution">
    <text evidence="1">The sequence shown here is derived from an EMBL/GenBank/DDBJ whole genome shotgun (WGS) entry which is preliminary data.</text>
</comment>
<dbReference type="RefSeq" id="WP_149675658.1">
    <property type="nucleotide sequence ID" value="NZ_VTUZ01000051.1"/>
</dbReference>